<keyword evidence="1" id="KW-0548">Nucleotidyltransferase</keyword>
<comment type="caution">
    <text evidence="1">The sequence shown here is derived from an EMBL/GenBank/DDBJ whole genome shotgun (WGS) entry which is preliminary data.</text>
</comment>
<reference evidence="1 2" key="1">
    <citation type="submission" date="2019-08" db="EMBL/GenBank/DDBJ databases">
        <title>Whole genome of Aphis craccivora.</title>
        <authorList>
            <person name="Voronova N.V."/>
            <person name="Shulinski R.S."/>
            <person name="Bandarenka Y.V."/>
            <person name="Zhorov D.G."/>
            <person name="Warner D."/>
        </authorList>
    </citation>
    <scope>NUCLEOTIDE SEQUENCE [LARGE SCALE GENOMIC DNA]</scope>
    <source>
        <strain evidence="1">180601</strain>
        <tissue evidence="1">Whole Body</tissue>
    </source>
</reference>
<dbReference type="AlphaFoldDB" id="A0A6G0Y9L0"/>
<keyword evidence="2" id="KW-1185">Reference proteome</keyword>
<keyword evidence="1" id="KW-0808">Transferase</keyword>
<evidence type="ECO:0000313" key="1">
    <source>
        <dbReference type="EMBL" id="KAF0751573.1"/>
    </source>
</evidence>
<proteinExistence type="predicted"/>
<evidence type="ECO:0000313" key="2">
    <source>
        <dbReference type="Proteomes" id="UP000478052"/>
    </source>
</evidence>
<dbReference type="EMBL" id="VUJU01005334">
    <property type="protein sequence ID" value="KAF0751573.1"/>
    <property type="molecule type" value="Genomic_DNA"/>
</dbReference>
<accession>A0A6G0Y9L0</accession>
<gene>
    <name evidence="1" type="ORF">FWK35_00031524</name>
</gene>
<name>A0A6G0Y9L0_APHCR</name>
<protein>
    <submittedName>
        <fullName evidence="1">Reverse transcriptase domain-containing protein</fullName>
    </submittedName>
</protein>
<dbReference type="Proteomes" id="UP000478052">
    <property type="component" value="Unassembled WGS sequence"/>
</dbReference>
<organism evidence="1 2">
    <name type="scientific">Aphis craccivora</name>
    <name type="common">Cowpea aphid</name>
    <dbReference type="NCBI Taxonomy" id="307492"/>
    <lineage>
        <taxon>Eukaryota</taxon>
        <taxon>Metazoa</taxon>
        <taxon>Ecdysozoa</taxon>
        <taxon>Arthropoda</taxon>
        <taxon>Hexapoda</taxon>
        <taxon>Insecta</taxon>
        <taxon>Pterygota</taxon>
        <taxon>Neoptera</taxon>
        <taxon>Paraneoptera</taxon>
        <taxon>Hemiptera</taxon>
        <taxon>Sternorrhyncha</taxon>
        <taxon>Aphidomorpha</taxon>
        <taxon>Aphidoidea</taxon>
        <taxon>Aphididae</taxon>
        <taxon>Aphidini</taxon>
        <taxon>Aphis</taxon>
        <taxon>Aphis</taxon>
    </lineage>
</organism>
<dbReference type="GO" id="GO:0003964">
    <property type="term" value="F:RNA-directed DNA polymerase activity"/>
    <property type="evidence" value="ECO:0007669"/>
    <property type="project" value="UniProtKB-KW"/>
</dbReference>
<keyword evidence="1" id="KW-0695">RNA-directed DNA polymerase</keyword>
<sequence>MVIRNRPLGLWQTIKPSDNRSFPIDMSSHGHQSTLICHKCRFKSRSQSPIHQPNSNYILLKT</sequence>